<dbReference type="InterPro" id="IPR051865">
    <property type="entry name" value="WD-repeat_CDT2_adapter"/>
</dbReference>
<dbReference type="InterPro" id="IPR019775">
    <property type="entry name" value="WD40_repeat_CS"/>
</dbReference>
<feature type="repeat" description="WD" evidence="6">
    <location>
        <begin position="142"/>
        <end position="184"/>
    </location>
</feature>
<evidence type="ECO:0000256" key="2">
    <source>
        <dbReference type="ARBA" id="ARBA00022574"/>
    </source>
</evidence>
<dbReference type="RefSeq" id="XP_027187447.1">
    <property type="nucleotide sequence ID" value="XM_027331646.1"/>
</dbReference>
<dbReference type="SMART" id="SM00320">
    <property type="entry name" value="WD40"/>
    <property type="match status" value="5"/>
</dbReference>
<evidence type="ECO:0000256" key="1">
    <source>
        <dbReference type="ARBA" id="ARBA00004906"/>
    </source>
</evidence>
<dbReference type="PRINTS" id="PR00320">
    <property type="entry name" value="GPROTEINBRPT"/>
</dbReference>
<keyword evidence="4" id="KW-0833">Ubl conjugation pathway</keyword>
<dbReference type="Proteomes" id="UP000087171">
    <property type="component" value="Chromosome Ca2"/>
</dbReference>
<organism evidence="7 8">
    <name type="scientific">Cicer arietinum</name>
    <name type="common">Chickpea</name>
    <name type="synonym">Garbanzo</name>
    <dbReference type="NCBI Taxonomy" id="3827"/>
    <lineage>
        <taxon>Eukaryota</taxon>
        <taxon>Viridiplantae</taxon>
        <taxon>Streptophyta</taxon>
        <taxon>Embryophyta</taxon>
        <taxon>Tracheophyta</taxon>
        <taxon>Spermatophyta</taxon>
        <taxon>Magnoliopsida</taxon>
        <taxon>eudicotyledons</taxon>
        <taxon>Gunneridae</taxon>
        <taxon>Pentapetalae</taxon>
        <taxon>rosids</taxon>
        <taxon>fabids</taxon>
        <taxon>Fabales</taxon>
        <taxon>Fabaceae</taxon>
        <taxon>Papilionoideae</taxon>
        <taxon>50 kb inversion clade</taxon>
        <taxon>NPAAA clade</taxon>
        <taxon>Hologalegina</taxon>
        <taxon>IRL clade</taxon>
        <taxon>Cicereae</taxon>
        <taxon>Cicer</taxon>
    </lineage>
</organism>
<evidence type="ECO:0000256" key="4">
    <source>
        <dbReference type="ARBA" id="ARBA00022786"/>
    </source>
</evidence>
<comment type="similarity">
    <text evidence="5">Belongs to the WD repeat cdt2 family.</text>
</comment>
<keyword evidence="3" id="KW-0677">Repeat</keyword>
<dbReference type="PROSITE" id="PS50082">
    <property type="entry name" value="WD_REPEATS_2"/>
    <property type="match status" value="2"/>
</dbReference>
<dbReference type="InterPro" id="IPR036322">
    <property type="entry name" value="WD40_repeat_dom_sf"/>
</dbReference>
<dbReference type="AlphaFoldDB" id="A0A3Q7Y7Y1"/>
<dbReference type="InterPro" id="IPR015943">
    <property type="entry name" value="WD40/YVTN_repeat-like_dom_sf"/>
</dbReference>
<dbReference type="PANTHER" id="PTHR22852">
    <property type="entry name" value="LETHAL 2 DENTICLELESS PROTEIN RETINOIC ACID-REGULATED NUCLEAR MATRIX-ASSOCIATED PROTEIN"/>
    <property type="match status" value="1"/>
</dbReference>
<proteinExistence type="inferred from homology"/>
<dbReference type="Pfam" id="PF00400">
    <property type="entry name" value="WD40"/>
    <property type="match status" value="2"/>
</dbReference>
<evidence type="ECO:0000256" key="5">
    <source>
        <dbReference type="ARBA" id="ARBA00038344"/>
    </source>
</evidence>
<sequence length="389" mass="44836">MKFREPKSIFNHIASRELNSFHVQKRPKMDKLLSVYNEIEAIHIFNDEFDFIPFAISFSKTSKRCYDIAVADEHGYVTLFDTRRNKTKKICEWIAHQVSSTVFFTEVYDLCWIKEDTQILTASGDKTVKVWDLQQKDCLGALRGHTDFVQSICSHPTNHDIIVSGSRDKSFRLWDLRCKSNAESGDGEISISSTAVVKRAHLYYDEEDRQVDSMGIRSVLWLKDQVSIATAGSKDSVPKFWDTRYLKQDVTYTGLLPRSTEKQRLHGLTSLSQDDHGVFLLASCKDNRIYLYNILQNKKEPLRYFEGDRISFSGKAAISPDALNIGCCSREGKVYIWQLNKPEEEPTILSPKEEESAYGFYWSCTEFGKFATSGDYRVRIWNKEVTIPE</sequence>
<dbReference type="GO" id="GO:0043161">
    <property type="term" value="P:proteasome-mediated ubiquitin-dependent protein catabolic process"/>
    <property type="evidence" value="ECO:0007669"/>
    <property type="project" value="TreeGrafter"/>
</dbReference>
<dbReference type="PANTHER" id="PTHR22852:SF0">
    <property type="entry name" value="DENTICLELESS PROTEIN HOMOLOG"/>
    <property type="match status" value="1"/>
</dbReference>
<keyword evidence="2 6" id="KW-0853">WD repeat</keyword>
<feature type="repeat" description="WD" evidence="6">
    <location>
        <begin position="107"/>
        <end position="141"/>
    </location>
</feature>
<dbReference type="Gene3D" id="2.130.10.10">
    <property type="entry name" value="YVTN repeat-like/Quinoprotein amine dehydrogenase"/>
    <property type="match status" value="2"/>
</dbReference>
<reference evidence="8" key="2">
    <citation type="submission" date="2025-08" db="UniProtKB">
        <authorList>
            <consortium name="RefSeq"/>
        </authorList>
    </citation>
    <scope>IDENTIFICATION</scope>
    <source>
        <tissue evidence="8">Etiolated seedlings</tissue>
    </source>
</reference>
<evidence type="ECO:0000313" key="7">
    <source>
        <dbReference type="Proteomes" id="UP000087171"/>
    </source>
</evidence>
<dbReference type="GO" id="GO:0005634">
    <property type="term" value="C:nucleus"/>
    <property type="evidence" value="ECO:0007669"/>
    <property type="project" value="TreeGrafter"/>
</dbReference>
<evidence type="ECO:0000256" key="6">
    <source>
        <dbReference type="PROSITE-ProRule" id="PRU00221"/>
    </source>
</evidence>
<dbReference type="GO" id="GO:0030674">
    <property type="term" value="F:protein-macromolecule adaptor activity"/>
    <property type="evidence" value="ECO:0007669"/>
    <property type="project" value="TreeGrafter"/>
</dbReference>
<accession>A0A3Q7Y7Y1</accession>
<gene>
    <name evidence="8" type="primary">LOC101511822</name>
</gene>
<reference evidence="7" key="1">
    <citation type="journal article" date="2013" name="Nat. Biotechnol.">
        <title>Draft genome sequence of chickpea (Cicer arietinum) provides a resource for trait improvement.</title>
        <authorList>
            <person name="Varshney R.K."/>
            <person name="Song C."/>
            <person name="Saxena R.K."/>
            <person name="Azam S."/>
            <person name="Yu S."/>
            <person name="Sharpe A.G."/>
            <person name="Cannon S."/>
            <person name="Baek J."/>
            <person name="Rosen B.D."/>
            <person name="Tar'an B."/>
            <person name="Millan T."/>
            <person name="Zhang X."/>
            <person name="Ramsay L.D."/>
            <person name="Iwata A."/>
            <person name="Wang Y."/>
            <person name="Nelson W."/>
            <person name="Farmer A.D."/>
            <person name="Gaur P.M."/>
            <person name="Soderlund C."/>
            <person name="Penmetsa R.V."/>
            <person name="Xu C."/>
            <person name="Bharti A.K."/>
            <person name="He W."/>
            <person name="Winter P."/>
            <person name="Zhao S."/>
            <person name="Hane J.K."/>
            <person name="Carrasquilla-Garcia N."/>
            <person name="Condie J.A."/>
            <person name="Upadhyaya H.D."/>
            <person name="Luo M.C."/>
            <person name="Thudi M."/>
            <person name="Gowda C.L."/>
            <person name="Singh N.P."/>
            <person name="Lichtenzveig J."/>
            <person name="Gali K.K."/>
            <person name="Rubio J."/>
            <person name="Nadarajan N."/>
            <person name="Dolezel J."/>
            <person name="Bansal K.C."/>
            <person name="Xu X."/>
            <person name="Edwards D."/>
            <person name="Zhang G."/>
            <person name="Kahl G."/>
            <person name="Gil J."/>
            <person name="Singh K.B."/>
            <person name="Datta S.K."/>
            <person name="Jackson S.A."/>
            <person name="Wang J."/>
            <person name="Cook D.R."/>
        </authorList>
    </citation>
    <scope>NUCLEOTIDE SEQUENCE [LARGE SCALE GENOMIC DNA]</scope>
    <source>
        <strain evidence="7">cv. CDC Frontier</strain>
    </source>
</reference>
<dbReference type="GeneID" id="101511822"/>
<name>A0A3Q7Y7Y1_CICAR</name>
<dbReference type="SUPFAM" id="SSF50978">
    <property type="entry name" value="WD40 repeat-like"/>
    <property type="match status" value="1"/>
</dbReference>
<dbReference type="PROSITE" id="PS50294">
    <property type="entry name" value="WD_REPEATS_REGION"/>
    <property type="match status" value="1"/>
</dbReference>
<dbReference type="InterPro" id="IPR020472">
    <property type="entry name" value="WD40_PAC1"/>
</dbReference>
<evidence type="ECO:0000313" key="8">
    <source>
        <dbReference type="RefSeq" id="XP_027187447.1"/>
    </source>
</evidence>
<keyword evidence="7" id="KW-1185">Reference proteome</keyword>
<dbReference type="PROSITE" id="PS00678">
    <property type="entry name" value="WD_REPEATS_1"/>
    <property type="match status" value="1"/>
</dbReference>
<dbReference type="InterPro" id="IPR001680">
    <property type="entry name" value="WD40_rpt"/>
</dbReference>
<comment type="pathway">
    <text evidence="1">Protein modification; protein ubiquitination.</text>
</comment>
<protein>
    <submittedName>
        <fullName evidence="8">Denticleless protein homolog isoform X2</fullName>
    </submittedName>
</protein>
<evidence type="ECO:0000256" key="3">
    <source>
        <dbReference type="ARBA" id="ARBA00022737"/>
    </source>
</evidence>